<name>A0ABT8GQP4_9BACL</name>
<gene>
    <name evidence="3" type="ORF">QYB95_09325</name>
</gene>
<dbReference type="Gene3D" id="3.40.50.1400">
    <property type="match status" value="2"/>
</dbReference>
<dbReference type="SUPFAM" id="SSF53800">
    <property type="entry name" value="Chelatase"/>
    <property type="match status" value="1"/>
</dbReference>
<evidence type="ECO:0000256" key="1">
    <source>
        <dbReference type="ARBA" id="ARBA00022723"/>
    </source>
</evidence>
<proteinExistence type="predicted"/>
<dbReference type="InterPro" id="IPR002762">
    <property type="entry name" value="CbiX-like"/>
</dbReference>
<organism evidence="3 4">
    <name type="scientific">Ureibacillus aquaedulcis</name>
    <dbReference type="NCBI Taxonomy" id="3058421"/>
    <lineage>
        <taxon>Bacteria</taxon>
        <taxon>Bacillati</taxon>
        <taxon>Bacillota</taxon>
        <taxon>Bacilli</taxon>
        <taxon>Bacillales</taxon>
        <taxon>Caryophanaceae</taxon>
        <taxon>Ureibacillus</taxon>
    </lineage>
</organism>
<evidence type="ECO:0000313" key="4">
    <source>
        <dbReference type="Proteomes" id="UP001172743"/>
    </source>
</evidence>
<dbReference type="PANTHER" id="PTHR33542">
    <property type="entry name" value="SIROHYDROCHLORIN FERROCHELATASE, CHLOROPLASTIC"/>
    <property type="match status" value="1"/>
</dbReference>
<evidence type="ECO:0000313" key="3">
    <source>
        <dbReference type="EMBL" id="MDN4493734.1"/>
    </source>
</evidence>
<dbReference type="InterPro" id="IPR050963">
    <property type="entry name" value="Sirohydro_Cobaltochel/CbiX"/>
</dbReference>
<dbReference type="Proteomes" id="UP001172743">
    <property type="component" value="Unassembled WGS sequence"/>
</dbReference>
<dbReference type="CDD" id="cd03416">
    <property type="entry name" value="CbiX_SirB_N"/>
    <property type="match status" value="1"/>
</dbReference>
<keyword evidence="2" id="KW-0456">Lyase</keyword>
<comment type="caution">
    <text evidence="3">The sequence shown here is derived from an EMBL/GenBank/DDBJ whole genome shotgun (WGS) entry which is preliminary data.</text>
</comment>
<protein>
    <submittedName>
        <fullName evidence="3">Sirohydrochlorin chelatase</fullName>
    </submittedName>
</protein>
<accession>A0ABT8GQP4</accession>
<keyword evidence="1" id="KW-0479">Metal-binding</keyword>
<dbReference type="PANTHER" id="PTHR33542:SF3">
    <property type="entry name" value="SIROHYDROCHLORIN FERROCHELATASE, CHLOROPLASTIC"/>
    <property type="match status" value="1"/>
</dbReference>
<sequence>MQAVLYVAHGSRVKAGVEEARQFIEKVKSQIDVEVQEICFLELAEPSIVEGVAACVAKGATEIAVIPILLLTANHANHDIPHEIHKAKQLYPNVSFTYGKPFGIHKKLFNSLQDRVKQKSTKPNEEIDVLLIGRGSSDERVQFDFQQIADQLKRLNNYANVDICFLYGNGPLFENTLKQLQNNRRNSVFVVPYLLFTGLLKIGIQKKMASFGFPDDEVVLCECLGYDENVRQVLIERVKETLYSYRESVPNG</sequence>
<dbReference type="Pfam" id="PF01903">
    <property type="entry name" value="CbiX"/>
    <property type="match status" value="2"/>
</dbReference>
<dbReference type="EMBL" id="JAUHTQ010000005">
    <property type="protein sequence ID" value="MDN4493734.1"/>
    <property type="molecule type" value="Genomic_DNA"/>
</dbReference>
<reference evidence="3" key="1">
    <citation type="submission" date="2023-07" db="EMBL/GenBank/DDBJ databases">
        <title>Ureibacillus sp. isolated from freshwater well.</title>
        <authorList>
            <person name="Kirdat K."/>
            <person name="Bhatt A."/>
            <person name="Teware R."/>
            <person name="Bhavsar Y."/>
            <person name="Yadav A."/>
        </authorList>
    </citation>
    <scope>NUCLEOTIDE SEQUENCE</scope>
    <source>
        <strain evidence="3">BA0131</strain>
    </source>
</reference>
<dbReference type="CDD" id="cd03414">
    <property type="entry name" value="CbiX_SirB_C"/>
    <property type="match status" value="1"/>
</dbReference>
<evidence type="ECO:0000256" key="2">
    <source>
        <dbReference type="ARBA" id="ARBA00023239"/>
    </source>
</evidence>
<keyword evidence="4" id="KW-1185">Reference proteome</keyword>
<dbReference type="RefSeq" id="WP_301138063.1">
    <property type="nucleotide sequence ID" value="NZ_JAUHTQ010000005.1"/>
</dbReference>